<accession>U7VAW9</accession>
<name>U7VAW9_9FUSO</name>
<dbReference type="HOGENOM" id="CLU_1894159_0_0_0"/>
<dbReference type="eggNOG" id="COG0346">
    <property type="taxonomic scope" value="Bacteria"/>
</dbReference>
<organism evidence="2 3">
    <name type="scientific">Cetobacterium somerae ATCC BAA-474</name>
    <dbReference type="NCBI Taxonomy" id="1319815"/>
    <lineage>
        <taxon>Bacteria</taxon>
        <taxon>Fusobacteriati</taxon>
        <taxon>Fusobacteriota</taxon>
        <taxon>Fusobacteriia</taxon>
        <taxon>Fusobacteriales</taxon>
        <taxon>Fusobacteriaceae</taxon>
        <taxon>Cetobacterium</taxon>
    </lineage>
</organism>
<evidence type="ECO:0000259" key="1">
    <source>
        <dbReference type="PROSITE" id="PS51819"/>
    </source>
</evidence>
<comment type="caution">
    <text evidence="2">The sequence shown here is derived from an EMBL/GenBank/DDBJ whole genome shotgun (WGS) entry which is preliminary data.</text>
</comment>
<dbReference type="InterPro" id="IPR029068">
    <property type="entry name" value="Glyas_Bleomycin-R_OHBP_Dase"/>
</dbReference>
<dbReference type="Proteomes" id="UP000017081">
    <property type="component" value="Unassembled WGS sequence"/>
</dbReference>
<proteinExistence type="predicted"/>
<dbReference type="RefSeq" id="WP_023051335.1">
    <property type="nucleotide sequence ID" value="NZ_CP173060.2"/>
</dbReference>
<evidence type="ECO:0000313" key="2">
    <source>
        <dbReference type="EMBL" id="ERT68284.1"/>
    </source>
</evidence>
<evidence type="ECO:0000313" key="3">
    <source>
        <dbReference type="Proteomes" id="UP000017081"/>
    </source>
</evidence>
<sequence>MKVHHVCIETSKYDESIFFYTKVLNFSLKKETPNFHGRDYNSWLELDGFYIELQTPKNKERKESIPNDKGLVHICFFVEDIFKELERIKLIYNNFKLKNNEILYNVEGGNLFKLIAPEGTIIEIRDNPLF</sequence>
<dbReference type="Gene3D" id="3.10.180.10">
    <property type="entry name" value="2,3-Dihydroxybiphenyl 1,2-Dioxygenase, domain 1"/>
    <property type="match status" value="1"/>
</dbReference>
<dbReference type="Pfam" id="PF00903">
    <property type="entry name" value="Glyoxalase"/>
    <property type="match status" value="1"/>
</dbReference>
<dbReference type="STRING" id="1319815.HMPREF0202_01799"/>
<dbReference type="EMBL" id="AXZF01000068">
    <property type="protein sequence ID" value="ERT68284.1"/>
    <property type="molecule type" value="Genomic_DNA"/>
</dbReference>
<dbReference type="InterPro" id="IPR004360">
    <property type="entry name" value="Glyas_Fos-R_dOase_dom"/>
</dbReference>
<keyword evidence="3" id="KW-1185">Reference proteome</keyword>
<gene>
    <name evidence="2" type="ORF">HMPREF0202_01799</name>
</gene>
<dbReference type="AlphaFoldDB" id="U7VAW9"/>
<protein>
    <recommendedName>
        <fullName evidence="1">VOC domain-containing protein</fullName>
    </recommendedName>
</protein>
<feature type="domain" description="VOC" evidence="1">
    <location>
        <begin position="2"/>
        <end position="127"/>
    </location>
</feature>
<dbReference type="InterPro" id="IPR037523">
    <property type="entry name" value="VOC_core"/>
</dbReference>
<reference evidence="2 3" key="1">
    <citation type="submission" date="2013-08" db="EMBL/GenBank/DDBJ databases">
        <authorList>
            <person name="Weinstock G."/>
            <person name="Sodergren E."/>
            <person name="Wylie T."/>
            <person name="Fulton L."/>
            <person name="Fulton R."/>
            <person name="Fronick C."/>
            <person name="O'Laughlin M."/>
            <person name="Godfrey J."/>
            <person name="Miner T."/>
            <person name="Herter B."/>
            <person name="Appelbaum E."/>
            <person name="Cordes M."/>
            <person name="Lek S."/>
            <person name="Wollam A."/>
            <person name="Pepin K.H."/>
            <person name="Palsikar V.B."/>
            <person name="Mitreva M."/>
            <person name="Wilson R.K."/>
        </authorList>
    </citation>
    <scope>NUCLEOTIDE SEQUENCE [LARGE SCALE GENOMIC DNA]</scope>
    <source>
        <strain evidence="2 3">ATCC BAA-474</strain>
    </source>
</reference>
<dbReference type="SUPFAM" id="SSF54593">
    <property type="entry name" value="Glyoxalase/Bleomycin resistance protein/Dihydroxybiphenyl dioxygenase"/>
    <property type="match status" value="1"/>
</dbReference>
<dbReference type="PROSITE" id="PS51819">
    <property type="entry name" value="VOC"/>
    <property type="match status" value="1"/>
</dbReference>